<feature type="domain" description="Glycosyltransferase 2-like" evidence="2">
    <location>
        <begin position="5"/>
        <end position="120"/>
    </location>
</feature>
<protein>
    <recommendedName>
        <fullName evidence="2">Glycosyltransferase 2-like domain-containing protein</fullName>
    </recommendedName>
</protein>
<dbReference type="Gene3D" id="3.90.550.10">
    <property type="entry name" value="Spore Coat Polysaccharide Biosynthesis Protein SpsA, Chain A"/>
    <property type="match status" value="1"/>
</dbReference>
<evidence type="ECO:0000313" key="4">
    <source>
        <dbReference type="Proteomes" id="UP000177555"/>
    </source>
</evidence>
<proteinExistence type="predicted"/>
<keyword evidence="1" id="KW-0812">Transmembrane</keyword>
<evidence type="ECO:0000259" key="2">
    <source>
        <dbReference type="Pfam" id="PF00535"/>
    </source>
</evidence>
<keyword evidence="1" id="KW-1133">Transmembrane helix</keyword>
<feature type="transmembrane region" description="Helical" evidence="1">
    <location>
        <begin position="223"/>
        <end position="240"/>
    </location>
</feature>
<dbReference type="AlphaFoldDB" id="A0A1F5JK85"/>
<name>A0A1F5JK85_9BACT</name>
<dbReference type="InterPro" id="IPR029044">
    <property type="entry name" value="Nucleotide-diphossugar_trans"/>
</dbReference>
<dbReference type="CDD" id="cd02511">
    <property type="entry name" value="Beta4Glucosyltransferase"/>
    <property type="match status" value="1"/>
</dbReference>
<sequence length="246" mass="28336">MISTTIITLNEEDKIGRTIKNLKGLADEIIVVDSGSADKTVAIAESLGAKVFFREFDNFAAQKNWAVSKAKGDWVLAVDADEEIPISLAEEIKEAVKSDRYAGYLISRKNFILGKEIKYSRWSPDTHIWLWKKDSGKWMGDVHEELVVDGKVGLLKGSKIHHSHNTVSSFMKTNNLYSTLEALSLHKQNVRFSFGRMFWAAFFEFFIRFFYKWGFLDGKEGFVLAYIMGIYKLTVWIKLWELEQKR</sequence>
<organism evidence="3 4">
    <name type="scientific">Candidatus Daviesbacteria bacterium RIFCSPHIGHO2_01_FULL_40_11</name>
    <dbReference type="NCBI Taxonomy" id="1797762"/>
    <lineage>
        <taxon>Bacteria</taxon>
        <taxon>Candidatus Daviesiibacteriota</taxon>
    </lineage>
</organism>
<evidence type="ECO:0000313" key="3">
    <source>
        <dbReference type="EMBL" id="OGE29009.1"/>
    </source>
</evidence>
<gene>
    <name evidence="3" type="ORF">A2867_03545</name>
</gene>
<keyword evidence="1" id="KW-0472">Membrane</keyword>
<dbReference type="PANTHER" id="PTHR43630:SF2">
    <property type="entry name" value="GLYCOSYLTRANSFERASE"/>
    <property type="match status" value="1"/>
</dbReference>
<comment type="caution">
    <text evidence="3">The sequence shown here is derived from an EMBL/GenBank/DDBJ whole genome shotgun (WGS) entry which is preliminary data.</text>
</comment>
<dbReference type="InterPro" id="IPR001173">
    <property type="entry name" value="Glyco_trans_2-like"/>
</dbReference>
<evidence type="ECO:0000256" key="1">
    <source>
        <dbReference type="SAM" id="Phobius"/>
    </source>
</evidence>
<reference evidence="3 4" key="1">
    <citation type="journal article" date="2016" name="Nat. Commun.">
        <title>Thousands of microbial genomes shed light on interconnected biogeochemical processes in an aquifer system.</title>
        <authorList>
            <person name="Anantharaman K."/>
            <person name="Brown C.T."/>
            <person name="Hug L.A."/>
            <person name="Sharon I."/>
            <person name="Castelle C.J."/>
            <person name="Probst A.J."/>
            <person name="Thomas B.C."/>
            <person name="Singh A."/>
            <person name="Wilkins M.J."/>
            <person name="Karaoz U."/>
            <person name="Brodie E.L."/>
            <person name="Williams K.H."/>
            <person name="Hubbard S.S."/>
            <person name="Banfield J.F."/>
        </authorList>
    </citation>
    <scope>NUCLEOTIDE SEQUENCE [LARGE SCALE GENOMIC DNA]</scope>
</reference>
<accession>A0A1F5JK85</accession>
<dbReference type="SUPFAM" id="SSF53448">
    <property type="entry name" value="Nucleotide-diphospho-sugar transferases"/>
    <property type="match status" value="1"/>
</dbReference>
<dbReference type="EMBL" id="MFCP01000012">
    <property type="protein sequence ID" value="OGE29009.1"/>
    <property type="molecule type" value="Genomic_DNA"/>
</dbReference>
<feature type="transmembrane region" description="Helical" evidence="1">
    <location>
        <begin position="194"/>
        <end position="211"/>
    </location>
</feature>
<dbReference type="PANTHER" id="PTHR43630">
    <property type="entry name" value="POLY-BETA-1,6-N-ACETYL-D-GLUCOSAMINE SYNTHASE"/>
    <property type="match status" value="1"/>
</dbReference>
<dbReference type="Pfam" id="PF00535">
    <property type="entry name" value="Glycos_transf_2"/>
    <property type="match status" value="1"/>
</dbReference>
<dbReference type="Proteomes" id="UP000177555">
    <property type="component" value="Unassembled WGS sequence"/>
</dbReference>